<dbReference type="AlphaFoldDB" id="A0A853EWE6"/>
<accession>A0A853EWE6</accession>
<comment type="similarity">
    <text evidence="6">Belongs to the DNA polymerase HolA subunit family.</text>
</comment>
<dbReference type="Proteomes" id="UP000561011">
    <property type="component" value="Unassembled WGS sequence"/>
</dbReference>
<dbReference type="Pfam" id="PF21694">
    <property type="entry name" value="DNA_pol3_delta_C"/>
    <property type="match status" value="1"/>
</dbReference>
<keyword evidence="3 9" id="KW-0548">Nucleotidyltransferase</keyword>
<evidence type="ECO:0000256" key="1">
    <source>
        <dbReference type="ARBA" id="ARBA00012417"/>
    </source>
</evidence>
<organism evidence="9 10">
    <name type="scientific">Sanguibacter inulinus</name>
    <dbReference type="NCBI Taxonomy" id="60922"/>
    <lineage>
        <taxon>Bacteria</taxon>
        <taxon>Bacillati</taxon>
        <taxon>Actinomycetota</taxon>
        <taxon>Actinomycetes</taxon>
        <taxon>Micrococcales</taxon>
        <taxon>Sanguibacteraceae</taxon>
        <taxon>Sanguibacter</taxon>
    </lineage>
</organism>
<dbReference type="RefSeq" id="WP_056131564.1">
    <property type="nucleotide sequence ID" value="NZ_JACBYE010000046.1"/>
</dbReference>
<sequence length="334" mass="34669">MAAPRSSARGKTPGLAWDEATLAPVVLVHGAEGLLVDRAVERLVGLARELDPETEKTTVQAALYQSGMLSVLTSPSLFAEPRIVVVESVEATTDALMTDVIAYLSAPADDVFLVLEHRGGVRGKKMLDAIRASGAPVVTCDPIKKDAEKVAFAAAEFKRGGRRATAGAVRALVEAVGSDLRELAASCSQLMADSEKTIDETAVSRYYGGRVEATGFRVADAAIAGDAGQAVALLRHALDTGADPVPVVAALAMKLRTLAKVAGMRGRGGSASDMGLAPWQVDRARKDLASWTPEGLATAITATAQADAEVKGAGRDPVFAVERAVLTVARSAGR</sequence>
<dbReference type="InterPro" id="IPR005790">
    <property type="entry name" value="DNA_polIII_delta"/>
</dbReference>
<dbReference type="SUPFAM" id="SSF48019">
    <property type="entry name" value="post-AAA+ oligomerization domain-like"/>
    <property type="match status" value="1"/>
</dbReference>
<evidence type="ECO:0000256" key="3">
    <source>
        <dbReference type="ARBA" id="ARBA00022695"/>
    </source>
</evidence>
<keyword evidence="10" id="KW-1185">Reference proteome</keyword>
<dbReference type="InterPro" id="IPR048466">
    <property type="entry name" value="DNA_pol3_delta-like_C"/>
</dbReference>
<keyword evidence="5" id="KW-0239">DNA-directed DNA polymerase</keyword>
<keyword evidence="4" id="KW-0235">DNA replication</keyword>
<evidence type="ECO:0000256" key="2">
    <source>
        <dbReference type="ARBA" id="ARBA00022679"/>
    </source>
</evidence>
<evidence type="ECO:0000256" key="7">
    <source>
        <dbReference type="ARBA" id="ARBA00049244"/>
    </source>
</evidence>
<evidence type="ECO:0000259" key="8">
    <source>
        <dbReference type="Pfam" id="PF21694"/>
    </source>
</evidence>
<reference evidence="9 10" key="1">
    <citation type="submission" date="2020-07" db="EMBL/GenBank/DDBJ databases">
        <title>MOT database genomes.</title>
        <authorList>
            <person name="Joseph S."/>
            <person name="Aduse-Opoku J."/>
            <person name="Hashim A."/>
            <person name="Wade W."/>
            <person name="Curtis M."/>
        </authorList>
    </citation>
    <scope>NUCLEOTIDE SEQUENCE [LARGE SCALE GENOMIC DNA]</scope>
    <source>
        <strain evidence="9 10">DSM 100099</strain>
    </source>
</reference>
<keyword evidence="2 9" id="KW-0808">Transferase</keyword>
<evidence type="ECO:0000313" key="9">
    <source>
        <dbReference type="EMBL" id="NYS94869.1"/>
    </source>
</evidence>
<dbReference type="GO" id="GO:0006261">
    <property type="term" value="P:DNA-templated DNA replication"/>
    <property type="evidence" value="ECO:0007669"/>
    <property type="project" value="TreeGrafter"/>
</dbReference>
<protein>
    <recommendedName>
        <fullName evidence="1">DNA-directed DNA polymerase</fullName>
        <ecNumber evidence="1">2.7.7.7</ecNumber>
    </recommendedName>
</protein>
<dbReference type="GO" id="GO:0003677">
    <property type="term" value="F:DNA binding"/>
    <property type="evidence" value="ECO:0007669"/>
    <property type="project" value="InterPro"/>
</dbReference>
<dbReference type="InterPro" id="IPR008921">
    <property type="entry name" value="DNA_pol3_clamp-load_cplx_C"/>
</dbReference>
<gene>
    <name evidence="9" type="primary">holA</name>
    <name evidence="9" type="ORF">HZZ10_15230</name>
</gene>
<dbReference type="NCBIfam" id="TIGR01128">
    <property type="entry name" value="holA"/>
    <property type="match status" value="1"/>
</dbReference>
<comment type="caution">
    <text evidence="9">The sequence shown here is derived from an EMBL/GenBank/DDBJ whole genome shotgun (WGS) entry which is preliminary data.</text>
</comment>
<proteinExistence type="inferred from homology"/>
<evidence type="ECO:0000256" key="4">
    <source>
        <dbReference type="ARBA" id="ARBA00022705"/>
    </source>
</evidence>
<evidence type="ECO:0000313" key="10">
    <source>
        <dbReference type="Proteomes" id="UP000561011"/>
    </source>
</evidence>
<dbReference type="SUPFAM" id="SSF52540">
    <property type="entry name" value="P-loop containing nucleoside triphosphate hydrolases"/>
    <property type="match status" value="1"/>
</dbReference>
<dbReference type="EMBL" id="JACBYE010000046">
    <property type="protein sequence ID" value="NYS94869.1"/>
    <property type="molecule type" value="Genomic_DNA"/>
</dbReference>
<dbReference type="Gene3D" id="1.20.272.10">
    <property type="match status" value="1"/>
</dbReference>
<evidence type="ECO:0000256" key="6">
    <source>
        <dbReference type="ARBA" id="ARBA00034754"/>
    </source>
</evidence>
<evidence type="ECO:0000256" key="5">
    <source>
        <dbReference type="ARBA" id="ARBA00022932"/>
    </source>
</evidence>
<dbReference type="GO" id="GO:0003887">
    <property type="term" value="F:DNA-directed DNA polymerase activity"/>
    <property type="evidence" value="ECO:0007669"/>
    <property type="project" value="UniProtKB-KW"/>
</dbReference>
<dbReference type="InterPro" id="IPR027417">
    <property type="entry name" value="P-loop_NTPase"/>
</dbReference>
<name>A0A853EWE6_9MICO</name>
<dbReference type="PANTHER" id="PTHR34388:SF1">
    <property type="entry name" value="DNA POLYMERASE III SUBUNIT DELTA"/>
    <property type="match status" value="1"/>
</dbReference>
<dbReference type="PANTHER" id="PTHR34388">
    <property type="entry name" value="DNA POLYMERASE III SUBUNIT DELTA"/>
    <property type="match status" value="1"/>
</dbReference>
<feature type="domain" description="DNA polymerase III delta subunit-like C-terminal" evidence="8">
    <location>
        <begin position="214"/>
        <end position="326"/>
    </location>
</feature>
<dbReference type="Gene3D" id="3.40.50.300">
    <property type="entry name" value="P-loop containing nucleotide triphosphate hydrolases"/>
    <property type="match status" value="1"/>
</dbReference>
<dbReference type="EC" id="2.7.7.7" evidence="1"/>
<comment type="catalytic activity">
    <reaction evidence="7">
        <text>DNA(n) + a 2'-deoxyribonucleoside 5'-triphosphate = DNA(n+1) + diphosphate</text>
        <dbReference type="Rhea" id="RHEA:22508"/>
        <dbReference type="Rhea" id="RHEA-COMP:17339"/>
        <dbReference type="Rhea" id="RHEA-COMP:17340"/>
        <dbReference type="ChEBI" id="CHEBI:33019"/>
        <dbReference type="ChEBI" id="CHEBI:61560"/>
        <dbReference type="ChEBI" id="CHEBI:173112"/>
        <dbReference type="EC" id="2.7.7.7"/>
    </reaction>
</comment>
<dbReference type="GO" id="GO:0009360">
    <property type="term" value="C:DNA polymerase III complex"/>
    <property type="evidence" value="ECO:0007669"/>
    <property type="project" value="TreeGrafter"/>
</dbReference>